<evidence type="ECO:0000313" key="2">
    <source>
        <dbReference type="Proteomes" id="UP001139646"/>
    </source>
</evidence>
<reference evidence="1" key="1">
    <citation type="submission" date="2022-01" db="EMBL/GenBank/DDBJ databases">
        <title>Colwellia maritima, isolated from seawater.</title>
        <authorList>
            <person name="Kristyanto S."/>
            <person name="Jung J."/>
            <person name="Jeon C.O."/>
        </authorList>
    </citation>
    <scope>NUCLEOTIDE SEQUENCE</scope>
    <source>
        <strain evidence="1">MSW7</strain>
    </source>
</reference>
<comment type="caution">
    <text evidence="1">The sequence shown here is derived from an EMBL/GenBank/DDBJ whole genome shotgun (WGS) entry which is preliminary data.</text>
</comment>
<gene>
    <name evidence="1" type="ORF">L3081_00990</name>
</gene>
<dbReference type="EMBL" id="JAKKSL010000001">
    <property type="protein sequence ID" value="MCI2282238.1"/>
    <property type="molecule type" value="Genomic_DNA"/>
</dbReference>
<dbReference type="Pfam" id="PF13385">
    <property type="entry name" value="Laminin_G_3"/>
    <property type="match status" value="1"/>
</dbReference>
<name>A0ABS9WWC0_9GAMM</name>
<proteinExistence type="predicted"/>
<organism evidence="1 2">
    <name type="scientific">Colwellia maritima</name>
    <dbReference type="NCBI Taxonomy" id="2912588"/>
    <lineage>
        <taxon>Bacteria</taxon>
        <taxon>Pseudomonadati</taxon>
        <taxon>Pseudomonadota</taxon>
        <taxon>Gammaproteobacteria</taxon>
        <taxon>Alteromonadales</taxon>
        <taxon>Colwelliaceae</taxon>
        <taxon>Colwellia</taxon>
    </lineage>
</organism>
<dbReference type="Proteomes" id="UP001139646">
    <property type="component" value="Unassembled WGS sequence"/>
</dbReference>
<keyword evidence="2" id="KW-1185">Reference proteome</keyword>
<dbReference type="InterPro" id="IPR013320">
    <property type="entry name" value="ConA-like_dom_sf"/>
</dbReference>
<protein>
    <submittedName>
        <fullName evidence="1">LamG domain-containing protein</fullName>
    </submittedName>
</protein>
<dbReference type="SUPFAM" id="SSF49899">
    <property type="entry name" value="Concanavalin A-like lectins/glucanases"/>
    <property type="match status" value="1"/>
</dbReference>
<dbReference type="RefSeq" id="WP_242282818.1">
    <property type="nucleotide sequence ID" value="NZ_JAKKSL010000001.1"/>
</dbReference>
<evidence type="ECO:0000313" key="1">
    <source>
        <dbReference type="EMBL" id="MCI2282238.1"/>
    </source>
</evidence>
<accession>A0ABS9WWC0</accession>
<dbReference type="Gene3D" id="2.60.120.200">
    <property type="match status" value="1"/>
</dbReference>
<sequence length="152" mass="16830">MNNNPLAVTWSSGTNVSNLNEGNVIQTPPYTLSLNQWQQIVIRKEDKQVDIFIDGILVTTAQLSEGAIAWPLTSEKKFSLAKSMGHPDMYNSNYQGLLDDIAIWNEALTDDEINQLYGGLPNNTIQSLTITAYDKAGNEGSSKVDFFINKCN</sequence>